<dbReference type="RefSeq" id="WP_106269122.1">
    <property type="nucleotide sequence ID" value="NZ_PVTQ01000044.1"/>
</dbReference>
<sequence>MVESWESLRGLIERIVLIPHEQCDGYAIDLSGELGALLNLATGSTATALNRPESQVSDISSELFLVAGARIAHYLLHTARF</sequence>
<reference evidence="1 2" key="1">
    <citation type="submission" date="2018-03" db="EMBL/GenBank/DDBJ databases">
        <title>Genomic Encyclopedia of Archaeal and Bacterial Type Strains, Phase II (KMG-II): from individual species to whole genera.</title>
        <authorList>
            <person name="Goeker M."/>
        </authorList>
    </citation>
    <scope>NUCLEOTIDE SEQUENCE [LARGE SCALE GENOMIC DNA]</scope>
    <source>
        <strain evidence="1 2">DSM 100212</strain>
    </source>
</reference>
<name>A0A2T0W7A6_9RHOB</name>
<dbReference type="AlphaFoldDB" id="A0A2T0W7A6"/>
<accession>A0A2T0W7A6</accession>
<evidence type="ECO:0000313" key="1">
    <source>
        <dbReference type="EMBL" id="PRY82533.1"/>
    </source>
</evidence>
<keyword evidence="2" id="KW-1185">Reference proteome</keyword>
<evidence type="ECO:0000313" key="2">
    <source>
        <dbReference type="Proteomes" id="UP000238392"/>
    </source>
</evidence>
<protein>
    <submittedName>
        <fullName evidence="1">Uncharacterized protein</fullName>
    </submittedName>
</protein>
<organism evidence="1 2">
    <name type="scientific">Donghicola tyrosinivorans</name>
    <dbReference type="NCBI Taxonomy" id="1652492"/>
    <lineage>
        <taxon>Bacteria</taxon>
        <taxon>Pseudomonadati</taxon>
        <taxon>Pseudomonadota</taxon>
        <taxon>Alphaproteobacteria</taxon>
        <taxon>Rhodobacterales</taxon>
        <taxon>Roseobacteraceae</taxon>
        <taxon>Donghicola</taxon>
    </lineage>
</organism>
<proteinExistence type="predicted"/>
<gene>
    <name evidence="1" type="ORF">CLV74_1443</name>
</gene>
<comment type="caution">
    <text evidence="1">The sequence shown here is derived from an EMBL/GenBank/DDBJ whole genome shotgun (WGS) entry which is preliminary data.</text>
</comment>
<dbReference type="EMBL" id="PVTQ01000044">
    <property type="protein sequence ID" value="PRY82533.1"/>
    <property type="molecule type" value="Genomic_DNA"/>
</dbReference>
<dbReference type="Proteomes" id="UP000238392">
    <property type="component" value="Unassembled WGS sequence"/>
</dbReference>